<accession>A0A1V1PE41</accession>
<proteinExistence type="predicted"/>
<dbReference type="AlphaFoldDB" id="A0A1V1PE41"/>
<dbReference type="Proteomes" id="UP000189670">
    <property type="component" value="Unassembled WGS sequence"/>
</dbReference>
<name>A0A1V1PE41_9BACT</name>
<gene>
    <name evidence="1" type="ORF">OMM_07179</name>
</gene>
<protein>
    <submittedName>
        <fullName evidence="1">Uncharacterized protein</fullName>
    </submittedName>
</protein>
<evidence type="ECO:0000313" key="2">
    <source>
        <dbReference type="Proteomes" id="UP000189670"/>
    </source>
</evidence>
<reference evidence="2" key="1">
    <citation type="submission" date="2012-11" db="EMBL/GenBank/DDBJ databases">
        <authorList>
            <person name="Lucero-Rivera Y.E."/>
            <person name="Tovar-Ramirez D."/>
        </authorList>
    </citation>
    <scope>NUCLEOTIDE SEQUENCE [LARGE SCALE GENOMIC DNA]</scope>
    <source>
        <strain evidence="2">Araruama</strain>
    </source>
</reference>
<organism evidence="1 2">
    <name type="scientific">Candidatus Magnetoglobus multicellularis str. Araruama</name>
    <dbReference type="NCBI Taxonomy" id="890399"/>
    <lineage>
        <taxon>Bacteria</taxon>
        <taxon>Pseudomonadati</taxon>
        <taxon>Thermodesulfobacteriota</taxon>
        <taxon>Desulfobacteria</taxon>
        <taxon>Desulfobacterales</taxon>
        <taxon>Desulfobacteraceae</taxon>
        <taxon>Candidatus Magnetoglobus</taxon>
    </lineage>
</organism>
<sequence length="85" mass="9946">MKDKTGVYYYPYADNKHVRMYVRQAGDTIEFRLWKSTEPDLWESHGWVPYEAIQEAIKMYDPQKGGSFDPSYVYDLSLAKNVLGS</sequence>
<evidence type="ECO:0000313" key="1">
    <source>
        <dbReference type="EMBL" id="ETR73048.1"/>
    </source>
</evidence>
<dbReference type="EMBL" id="ATBP01000092">
    <property type="protein sequence ID" value="ETR73048.1"/>
    <property type="molecule type" value="Genomic_DNA"/>
</dbReference>
<comment type="caution">
    <text evidence="1">The sequence shown here is derived from an EMBL/GenBank/DDBJ whole genome shotgun (WGS) entry which is preliminary data.</text>
</comment>